<accession>A0A2P7BQG9</accession>
<feature type="domain" description="Excalibur calcium-binding" evidence="1">
    <location>
        <begin position="34"/>
        <end position="70"/>
    </location>
</feature>
<dbReference type="SMART" id="SM00894">
    <property type="entry name" value="Excalibur"/>
    <property type="match status" value="1"/>
</dbReference>
<dbReference type="AlphaFoldDB" id="A0A2P7BQG9"/>
<comment type="caution">
    <text evidence="2">The sequence shown here is derived from an EMBL/GenBank/DDBJ whole genome shotgun (WGS) entry which is preliminary data.</text>
</comment>
<dbReference type="InterPro" id="IPR008613">
    <property type="entry name" value="Excalibur_Ca-bd_domain"/>
</dbReference>
<dbReference type="OrthoDB" id="5366081at2"/>
<evidence type="ECO:0000313" key="3">
    <source>
        <dbReference type="Proteomes" id="UP000241444"/>
    </source>
</evidence>
<name>A0A2P7BQG9_9HYPH</name>
<gene>
    <name evidence="2" type="ORF">CU102_12330</name>
</gene>
<keyword evidence="3" id="KW-1185">Reference proteome</keyword>
<evidence type="ECO:0000313" key="2">
    <source>
        <dbReference type="EMBL" id="PSH68720.1"/>
    </source>
</evidence>
<proteinExistence type="predicted"/>
<evidence type="ECO:0000259" key="1">
    <source>
        <dbReference type="SMART" id="SM00894"/>
    </source>
</evidence>
<organism evidence="2 3">
    <name type="scientific">Phyllobacterium brassicacearum</name>
    <dbReference type="NCBI Taxonomy" id="314235"/>
    <lineage>
        <taxon>Bacteria</taxon>
        <taxon>Pseudomonadati</taxon>
        <taxon>Pseudomonadota</taxon>
        <taxon>Alphaproteobacteria</taxon>
        <taxon>Hyphomicrobiales</taxon>
        <taxon>Phyllobacteriaceae</taxon>
        <taxon>Phyllobacterium</taxon>
    </lineage>
</organism>
<dbReference type="Pfam" id="PF05901">
    <property type="entry name" value="Excalibur"/>
    <property type="match status" value="1"/>
</dbReference>
<reference evidence="3" key="1">
    <citation type="submission" date="2017-11" db="EMBL/GenBank/DDBJ databases">
        <authorList>
            <person name="Kuznetsova I."/>
            <person name="Sazanova A."/>
            <person name="Chirak E."/>
            <person name="Safronova V."/>
            <person name="Willems A."/>
        </authorList>
    </citation>
    <scope>NUCLEOTIDE SEQUENCE [LARGE SCALE GENOMIC DNA]</scope>
    <source>
        <strain evidence="3">STM 196</strain>
    </source>
</reference>
<sequence length="78" mass="8496">MLTIAGIFAALFLLQQFGAGSSNGWHVNNVFQAAPRNCATARAIGVDNARRGQQGYAPHLDRDGDGIACEPYYGRNRW</sequence>
<protein>
    <recommendedName>
        <fullName evidence="1">Excalibur calcium-binding domain-containing protein</fullName>
    </recommendedName>
</protein>
<dbReference type="Proteomes" id="UP000241444">
    <property type="component" value="Unassembled WGS sequence"/>
</dbReference>
<dbReference type="EMBL" id="PGGO01000008">
    <property type="protein sequence ID" value="PSH68720.1"/>
    <property type="molecule type" value="Genomic_DNA"/>
</dbReference>